<reference evidence="2 3" key="1">
    <citation type="journal article" date="2021" name="Microbiol. Spectr.">
        <title>A Single Bacterium Capable of Oxidation and Reduction of Iron at Circumneutral pH.</title>
        <authorList>
            <person name="Kato S."/>
            <person name="Ohkuma M."/>
        </authorList>
    </citation>
    <scope>NUCLEOTIDE SEQUENCE [LARGE SCALE GENOMIC DNA]</scope>
    <source>
        <strain evidence="2 3">MIZ03</strain>
    </source>
</reference>
<evidence type="ECO:0000259" key="1">
    <source>
        <dbReference type="Pfam" id="PF05050"/>
    </source>
</evidence>
<dbReference type="Pfam" id="PF05050">
    <property type="entry name" value="Methyltransf_21"/>
    <property type="match status" value="1"/>
</dbReference>
<dbReference type="InterPro" id="IPR006342">
    <property type="entry name" value="FkbM_mtfrase"/>
</dbReference>
<dbReference type="RefSeq" id="WP_223904716.1">
    <property type="nucleotide sequence ID" value="NZ_AP024238.1"/>
</dbReference>
<sequence>MPSLLSQRADFFGHHVHQFNNEPAIEQALVQSFFQKTNGFYVDVGANDPVLDSQSQHLEALGWTGLLVEPDPDCCALLRQSRKGVVVEMACSSPENAGKQLQLNRAGPHSTLEDQPIAIGAVVRATVSVQCETLDTILRSHHAPVGFDLLSIDIEGHELVALSGFDFAYWQPRLVLIEDHVTHHKKHRLMTQNGYQLLLRTGLNSWYVPASPVYSFSMAARFEFFRKYYLGLPLRKWRYAR</sequence>
<dbReference type="InterPro" id="IPR053202">
    <property type="entry name" value="EGF_Rcpt_Signaling_Reg"/>
</dbReference>
<feature type="domain" description="Methyltransferase FkbM" evidence="1">
    <location>
        <begin position="43"/>
        <end position="196"/>
    </location>
</feature>
<organism evidence="2 3">
    <name type="scientific">Rhodoferax lithotrophicus</name>
    <dbReference type="NCBI Taxonomy" id="2798804"/>
    <lineage>
        <taxon>Bacteria</taxon>
        <taxon>Pseudomonadati</taxon>
        <taxon>Pseudomonadota</taxon>
        <taxon>Betaproteobacteria</taxon>
        <taxon>Burkholderiales</taxon>
        <taxon>Comamonadaceae</taxon>
        <taxon>Rhodoferax</taxon>
    </lineage>
</organism>
<dbReference type="Gene3D" id="3.40.50.150">
    <property type="entry name" value="Vaccinia Virus protein VP39"/>
    <property type="match status" value="1"/>
</dbReference>
<name>A0ABN6D9V2_9BURK</name>
<dbReference type="EMBL" id="AP024238">
    <property type="protein sequence ID" value="BCO28802.1"/>
    <property type="molecule type" value="Genomic_DNA"/>
</dbReference>
<keyword evidence="3" id="KW-1185">Reference proteome</keyword>
<dbReference type="NCBIfam" id="TIGR01444">
    <property type="entry name" value="fkbM_fam"/>
    <property type="match status" value="1"/>
</dbReference>
<proteinExistence type="predicted"/>
<gene>
    <name evidence="2" type="ORF">MIZ03_3712</name>
</gene>
<dbReference type="InterPro" id="IPR029063">
    <property type="entry name" value="SAM-dependent_MTases_sf"/>
</dbReference>
<dbReference type="Proteomes" id="UP000824366">
    <property type="component" value="Chromosome"/>
</dbReference>
<dbReference type="PANTHER" id="PTHR34009">
    <property type="entry name" value="PROTEIN STAR"/>
    <property type="match status" value="1"/>
</dbReference>
<accession>A0ABN6D9V2</accession>
<protein>
    <recommendedName>
        <fullName evidence="1">Methyltransferase FkbM domain-containing protein</fullName>
    </recommendedName>
</protein>
<dbReference type="PANTHER" id="PTHR34009:SF2">
    <property type="entry name" value="PROTEIN STAR"/>
    <property type="match status" value="1"/>
</dbReference>
<dbReference type="SUPFAM" id="SSF53335">
    <property type="entry name" value="S-adenosyl-L-methionine-dependent methyltransferases"/>
    <property type="match status" value="1"/>
</dbReference>
<evidence type="ECO:0000313" key="2">
    <source>
        <dbReference type="EMBL" id="BCO28802.1"/>
    </source>
</evidence>
<evidence type="ECO:0000313" key="3">
    <source>
        <dbReference type="Proteomes" id="UP000824366"/>
    </source>
</evidence>